<keyword evidence="6 8" id="KW-1133">Transmembrane helix</keyword>
<dbReference type="Proteomes" id="UP001259492">
    <property type="component" value="Unassembled WGS sequence"/>
</dbReference>
<evidence type="ECO:0000256" key="3">
    <source>
        <dbReference type="ARBA" id="ARBA00022448"/>
    </source>
</evidence>
<dbReference type="EMBL" id="JAVRIA010000004">
    <property type="protein sequence ID" value="MDT0558646.1"/>
    <property type="molecule type" value="Genomic_DNA"/>
</dbReference>
<dbReference type="InterPro" id="IPR020846">
    <property type="entry name" value="MFS_dom"/>
</dbReference>
<evidence type="ECO:0000313" key="11">
    <source>
        <dbReference type="Proteomes" id="UP001259492"/>
    </source>
</evidence>
<dbReference type="PROSITE" id="PS50850">
    <property type="entry name" value="MFS"/>
    <property type="match status" value="1"/>
</dbReference>
<comment type="subcellular location">
    <subcellularLocation>
        <location evidence="1">Cell membrane</location>
        <topology evidence="1">Multi-pass membrane protein</topology>
    </subcellularLocation>
</comment>
<dbReference type="PROSITE" id="PS00216">
    <property type="entry name" value="SUGAR_TRANSPORT_1"/>
    <property type="match status" value="1"/>
</dbReference>
<gene>
    <name evidence="10" type="ORF">RM697_08310</name>
</gene>
<reference evidence="10 11" key="1">
    <citation type="submission" date="2023-09" db="EMBL/GenBank/DDBJ databases">
        <authorList>
            <person name="Rey-Velasco X."/>
        </authorList>
    </citation>
    <scope>NUCLEOTIDE SEQUENCE [LARGE SCALE GENOMIC DNA]</scope>
    <source>
        <strain evidence="10 11">W332</strain>
    </source>
</reference>
<dbReference type="InterPro" id="IPR036259">
    <property type="entry name" value="MFS_trans_sf"/>
</dbReference>
<feature type="transmembrane region" description="Helical" evidence="8">
    <location>
        <begin position="65"/>
        <end position="81"/>
    </location>
</feature>
<comment type="caution">
    <text evidence="10">The sequence shown here is derived from an EMBL/GenBank/DDBJ whole genome shotgun (WGS) entry which is preliminary data.</text>
</comment>
<evidence type="ECO:0000256" key="1">
    <source>
        <dbReference type="ARBA" id="ARBA00004651"/>
    </source>
</evidence>
<organism evidence="10 11">
    <name type="scientific">Microcosmobacter mediterraneus</name>
    <dbReference type="NCBI Taxonomy" id="3075607"/>
    <lineage>
        <taxon>Bacteria</taxon>
        <taxon>Pseudomonadati</taxon>
        <taxon>Bacteroidota</taxon>
        <taxon>Flavobacteriia</taxon>
        <taxon>Flavobacteriales</taxon>
        <taxon>Flavobacteriaceae</taxon>
        <taxon>Microcosmobacter</taxon>
    </lineage>
</organism>
<dbReference type="InterPro" id="IPR005829">
    <property type="entry name" value="Sugar_transporter_CS"/>
</dbReference>
<keyword evidence="5 8" id="KW-0812">Transmembrane</keyword>
<feature type="transmembrane region" description="Helical" evidence="8">
    <location>
        <begin position="231"/>
        <end position="249"/>
    </location>
</feature>
<dbReference type="CDD" id="cd17320">
    <property type="entry name" value="MFS_MdfA_MDR_like"/>
    <property type="match status" value="1"/>
</dbReference>
<feature type="transmembrane region" description="Helical" evidence="8">
    <location>
        <begin position="269"/>
        <end position="289"/>
    </location>
</feature>
<evidence type="ECO:0000256" key="5">
    <source>
        <dbReference type="ARBA" id="ARBA00022692"/>
    </source>
</evidence>
<feature type="transmembrane region" description="Helical" evidence="8">
    <location>
        <begin position="151"/>
        <end position="170"/>
    </location>
</feature>
<dbReference type="Pfam" id="PF07690">
    <property type="entry name" value="MFS_1"/>
    <property type="match status" value="1"/>
</dbReference>
<evidence type="ECO:0000256" key="8">
    <source>
        <dbReference type="SAM" id="Phobius"/>
    </source>
</evidence>
<evidence type="ECO:0000313" key="10">
    <source>
        <dbReference type="EMBL" id="MDT0558646.1"/>
    </source>
</evidence>
<dbReference type="PANTHER" id="PTHR23502:SF132">
    <property type="entry name" value="POLYAMINE TRANSPORTER 2-RELATED"/>
    <property type="match status" value="1"/>
</dbReference>
<feature type="transmembrane region" description="Helical" evidence="8">
    <location>
        <begin position="322"/>
        <end position="343"/>
    </location>
</feature>
<feature type="transmembrane region" description="Helical" evidence="8">
    <location>
        <begin position="385"/>
        <end position="405"/>
    </location>
</feature>
<feature type="transmembrane region" description="Helical" evidence="8">
    <location>
        <begin position="93"/>
        <end position="112"/>
    </location>
</feature>
<evidence type="ECO:0000256" key="4">
    <source>
        <dbReference type="ARBA" id="ARBA00022475"/>
    </source>
</evidence>
<feature type="transmembrane region" description="Helical" evidence="8">
    <location>
        <begin position="355"/>
        <end position="379"/>
    </location>
</feature>
<proteinExistence type="inferred from homology"/>
<evidence type="ECO:0000259" key="9">
    <source>
        <dbReference type="PROSITE" id="PS50850"/>
    </source>
</evidence>
<keyword evidence="11" id="KW-1185">Reference proteome</keyword>
<keyword evidence="3" id="KW-0813">Transport</keyword>
<accession>A0ABU2YKH8</accession>
<dbReference type="SUPFAM" id="SSF103473">
    <property type="entry name" value="MFS general substrate transporter"/>
    <property type="match status" value="1"/>
</dbReference>
<protein>
    <submittedName>
        <fullName evidence="10">Multidrug effflux MFS transporter</fullName>
    </submittedName>
</protein>
<feature type="transmembrane region" description="Helical" evidence="8">
    <location>
        <begin position="118"/>
        <end position="139"/>
    </location>
</feature>
<feature type="transmembrane region" description="Helical" evidence="8">
    <location>
        <begin position="176"/>
        <end position="198"/>
    </location>
</feature>
<dbReference type="PANTHER" id="PTHR23502">
    <property type="entry name" value="MAJOR FACILITATOR SUPERFAMILY"/>
    <property type="match status" value="1"/>
</dbReference>
<feature type="domain" description="Major facilitator superfamily (MFS) profile" evidence="9">
    <location>
        <begin position="26"/>
        <end position="412"/>
    </location>
</feature>
<feature type="transmembrane region" description="Helical" evidence="8">
    <location>
        <begin position="296"/>
        <end position="316"/>
    </location>
</feature>
<evidence type="ECO:0000256" key="7">
    <source>
        <dbReference type="ARBA" id="ARBA00023136"/>
    </source>
</evidence>
<keyword evidence="4" id="KW-1003">Cell membrane</keyword>
<dbReference type="Gene3D" id="1.20.1720.10">
    <property type="entry name" value="Multidrug resistance protein D"/>
    <property type="match status" value="1"/>
</dbReference>
<keyword evidence="7 8" id="KW-0472">Membrane</keyword>
<evidence type="ECO:0000256" key="6">
    <source>
        <dbReference type="ARBA" id="ARBA00022989"/>
    </source>
</evidence>
<dbReference type="InterPro" id="IPR011701">
    <property type="entry name" value="MFS"/>
</dbReference>
<dbReference type="NCBIfam" id="TIGR00710">
    <property type="entry name" value="efflux_Bcr_CflA"/>
    <property type="match status" value="1"/>
</dbReference>
<evidence type="ECO:0000256" key="2">
    <source>
        <dbReference type="ARBA" id="ARBA00006236"/>
    </source>
</evidence>
<name>A0ABU2YKH8_9FLAO</name>
<dbReference type="InterPro" id="IPR004812">
    <property type="entry name" value="Efflux_drug-R_Bcr/CmlA"/>
</dbReference>
<comment type="similarity">
    <text evidence="2">Belongs to the major facilitator superfamily. Bcr/CmlA family.</text>
</comment>
<feature type="transmembrane region" description="Helical" evidence="8">
    <location>
        <begin position="26"/>
        <end position="45"/>
    </location>
</feature>
<dbReference type="RefSeq" id="WP_311427414.1">
    <property type="nucleotide sequence ID" value="NZ_JAVRIA010000004.1"/>
</dbReference>
<sequence length="414" mass="46269">MQHRGVTSKFLYIYAVQNQPKLKIEFVLLMAALMSLVALSIDAMLPALPDIGNALNVEDPNKNQLLITMIFLGLGVGQLILGPLSDSFGRKPVVYIGFVIFAIASYLCLTTKTFELMIAGRILQGIGLSAMRTVAIAMVRDLYDGDYMAKILSIVVMTFILVPVIAPTLGQWLMDLFNWEAIFVFNLIFGIAVLIWFWQRQPETLKPEYKIPFTGRLFIDGGKEFFRHKDAVAYTLVSGFITGSFMVWLSTSQQIFEMQYNLKAEFPYIFASLAIAVGFSTFTNSRIVVRYGMWKIAYWAIIAYCLISISYVLFHLNGNNPSFAILITFFALQFFSVGFIFGNMRALAMQPLGHIAGIGAAINGFISTVMAVPIANYIGSFVDTSVLPLFIGFSIFGILSLLTFLRIKYKKNLN</sequence>